<evidence type="ECO:0000256" key="1">
    <source>
        <dbReference type="ARBA" id="ARBA00022801"/>
    </source>
</evidence>
<keyword evidence="4" id="KW-1185">Reference proteome</keyword>
<sequence>MKSLRVASVQFNHQPGDKNANLSTMRGYIEAAAGEGAEVVCFPECCVSGYWHLRHLSAVELAELAEPIPNGPTSKQLLNWSQEFNICIGAGLVEIDDAGNLYNSYVVTTPEGQTHCHRKLHCFISEHMQSGDAYTIFELPGGWRTAILICYDNNIPENARMCALAGAELILAPHQTGGCNSGSPFAMSPIDREVWDARESQPDKIHAEITGDKGRGWLMRWLPARAHDNGVFYVFSNGVGPDDDEVRTGNAMILDPYGRIIVETSKAGDDMVIADLDGSLRDRSTGVRWMRSRRPELYQAIATRRGDEQPTRAVRFDHS</sequence>
<dbReference type="PANTHER" id="PTHR43674:SF2">
    <property type="entry name" value="BETA-UREIDOPROPIONASE"/>
    <property type="match status" value="1"/>
</dbReference>
<dbReference type="CDD" id="cd07585">
    <property type="entry name" value="nitrilase_7"/>
    <property type="match status" value="1"/>
</dbReference>
<dbReference type="PANTHER" id="PTHR43674">
    <property type="entry name" value="NITRILASE C965.09-RELATED"/>
    <property type="match status" value="1"/>
</dbReference>
<organism evidence="3 4">
    <name type="scientific">Rubripirellula amarantea</name>
    <dbReference type="NCBI Taxonomy" id="2527999"/>
    <lineage>
        <taxon>Bacteria</taxon>
        <taxon>Pseudomonadati</taxon>
        <taxon>Planctomycetota</taxon>
        <taxon>Planctomycetia</taxon>
        <taxon>Pirellulales</taxon>
        <taxon>Pirellulaceae</taxon>
        <taxon>Rubripirellula</taxon>
    </lineage>
</organism>
<name>A0A5C5WLW1_9BACT</name>
<gene>
    <name evidence="3" type="primary">ramA</name>
    <name evidence="3" type="ORF">Pla22_35150</name>
</gene>
<dbReference type="AlphaFoldDB" id="A0A5C5WLW1"/>
<evidence type="ECO:0000313" key="3">
    <source>
        <dbReference type="EMBL" id="TWT50772.1"/>
    </source>
</evidence>
<dbReference type="SUPFAM" id="SSF56317">
    <property type="entry name" value="Carbon-nitrogen hydrolase"/>
    <property type="match status" value="1"/>
</dbReference>
<proteinExistence type="predicted"/>
<protein>
    <submittedName>
        <fullName evidence="3">(R)-stereoselective amidase</fullName>
        <ecNumber evidence="3">3.5.1.100</ecNumber>
    </submittedName>
</protein>
<accession>A0A5C5WLW1</accession>
<dbReference type="RefSeq" id="WP_146515944.1">
    <property type="nucleotide sequence ID" value="NZ_SJPI01000002.1"/>
</dbReference>
<dbReference type="InterPro" id="IPR003010">
    <property type="entry name" value="C-N_Hydrolase"/>
</dbReference>
<dbReference type="EMBL" id="SJPI01000002">
    <property type="protein sequence ID" value="TWT50772.1"/>
    <property type="molecule type" value="Genomic_DNA"/>
</dbReference>
<dbReference type="PROSITE" id="PS50263">
    <property type="entry name" value="CN_HYDROLASE"/>
    <property type="match status" value="1"/>
</dbReference>
<dbReference type="InterPro" id="IPR050345">
    <property type="entry name" value="Aliph_Amidase/BUP"/>
</dbReference>
<dbReference type="Gene3D" id="3.60.110.10">
    <property type="entry name" value="Carbon-nitrogen hydrolase"/>
    <property type="match status" value="1"/>
</dbReference>
<dbReference type="GO" id="GO:0016811">
    <property type="term" value="F:hydrolase activity, acting on carbon-nitrogen (but not peptide) bonds, in linear amides"/>
    <property type="evidence" value="ECO:0007669"/>
    <property type="project" value="UniProtKB-ARBA"/>
</dbReference>
<dbReference type="EC" id="3.5.1.100" evidence="3"/>
<keyword evidence="1 3" id="KW-0378">Hydrolase</keyword>
<evidence type="ECO:0000259" key="2">
    <source>
        <dbReference type="PROSITE" id="PS50263"/>
    </source>
</evidence>
<comment type="caution">
    <text evidence="3">The sequence shown here is derived from an EMBL/GenBank/DDBJ whole genome shotgun (WGS) entry which is preliminary data.</text>
</comment>
<dbReference type="InterPro" id="IPR036526">
    <property type="entry name" value="C-N_Hydrolase_sf"/>
</dbReference>
<dbReference type="Pfam" id="PF00795">
    <property type="entry name" value="CN_hydrolase"/>
    <property type="match status" value="1"/>
</dbReference>
<feature type="domain" description="CN hydrolase" evidence="2">
    <location>
        <begin position="4"/>
        <end position="278"/>
    </location>
</feature>
<reference evidence="3 4" key="1">
    <citation type="submission" date="2019-02" db="EMBL/GenBank/DDBJ databases">
        <title>Deep-cultivation of Planctomycetes and their phenomic and genomic characterization uncovers novel biology.</title>
        <authorList>
            <person name="Wiegand S."/>
            <person name="Jogler M."/>
            <person name="Boedeker C."/>
            <person name="Pinto D."/>
            <person name="Vollmers J."/>
            <person name="Rivas-Marin E."/>
            <person name="Kohn T."/>
            <person name="Peeters S.H."/>
            <person name="Heuer A."/>
            <person name="Rast P."/>
            <person name="Oberbeckmann S."/>
            <person name="Bunk B."/>
            <person name="Jeske O."/>
            <person name="Meyerdierks A."/>
            <person name="Storesund J.E."/>
            <person name="Kallscheuer N."/>
            <person name="Luecker S."/>
            <person name="Lage O.M."/>
            <person name="Pohl T."/>
            <person name="Merkel B.J."/>
            <person name="Hornburger P."/>
            <person name="Mueller R.-W."/>
            <person name="Bruemmer F."/>
            <person name="Labrenz M."/>
            <person name="Spormann A.M."/>
            <person name="Op Den Camp H."/>
            <person name="Overmann J."/>
            <person name="Amann R."/>
            <person name="Jetten M.S.M."/>
            <person name="Mascher T."/>
            <person name="Medema M.H."/>
            <person name="Devos D.P."/>
            <person name="Kaster A.-K."/>
            <person name="Ovreas L."/>
            <person name="Rohde M."/>
            <person name="Galperin M.Y."/>
            <person name="Jogler C."/>
        </authorList>
    </citation>
    <scope>NUCLEOTIDE SEQUENCE [LARGE SCALE GENOMIC DNA]</scope>
    <source>
        <strain evidence="3 4">Pla22</strain>
    </source>
</reference>
<dbReference type="Proteomes" id="UP000316598">
    <property type="component" value="Unassembled WGS sequence"/>
</dbReference>
<dbReference type="OrthoDB" id="2826359at2"/>
<evidence type="ECO:0000313" key="4">
    <source>
        <dbReference type="Proteomes" id="UP000316598"/>
    </source>
</evidence>